<dbReference type="AlphaFoldDB" id="A0AAV8VJ85"/>
<dbReference type="EMBL" id="JANEYG010000083">
    <property type="protein sequence ID" value="KAJ8913971.1"/>
    <property type="molecule type" value="Genomic_DNA"/>
</dbReference>
<evidence type="ECO:0008006" key="3">
    <source>
        <dbReference type="Google" id="ProtNLM"/>
    </source>
</evidence>
<comment type="caution">
    <text evidence="1">The sequence shown here is derived from an EMBL/GenBank/DDBJ whole genome shotgun (WGS) entry which is preliminary data.</text>
</comment>
<organism evidence="1 2">
    <name type="scientific">Exocentrus adspersus</name>
    <dbReference type="NCBI Taxonomy" id="1586481"/>
    <lineage>
        <taxon>Eukaryota</taxon>
        <taxon>Metazoa</taxon>
        <taxon>Ecdysozoa</taxon>
        <taxon>Arthropoda</taxon>
        <taxon>Hexapoda</taxon>
        <taxon>Insecta</taxon>
        <taxon>Pterygota</taxon>
        <taxon>Neoptera</taxon>
        <taxon>Endopterygota</taxon>
        <taxon>Coleoptera</taxon>
        <taxon>Polyphaga</taxon>
        <taxon>Cucujiformia</taxon>
        <taxon>Chrysomeloidea</taxon>
        <taxon>Cerambycidae</taxon>
        <taxon>Lamiinae</taxon>
        <taxon>Acanthocinini</taxon>
        <taxon>Exocentrus</taxon>
    </lineage>
</organism>
<name>A0AAV8VJ85_9CUCU</name>
<protein>
    <recommendedName>
        <fullName evidence="3">Integrase zinc-binding domain-containing protein</fullName>
    </recommendedName>
</protein>
<keyword evidence="2" id="KW-1185">Reference proteome</keyword>
<accession>A0AAV8VJ85</accession>
<evidence type="ECO:0000313" key="1">
    <source>
        <dbReference type="EMBL" id="KAJ8913971.1"/>
    </source>
</evidence>
<gene>
    <name evidence="1" type="ORF">NQ315_008963</name>
</gene>
<dbReference type="Proteomes" id="UP001159042">
    <property type="component" value="Unassembled WGS sequence"/>
</dbReference>
<proteinExistence type="predicted"/>
<sequence>MAWIFHFTHNARNPNEKRAGVLTAEEINMAESFSGENANKIRHLGVYYGEDGLLRLKTKISNREDTESFRFPIILPAHHHVVEALILKEHNESCHTVVQEVLSRLREKYWILRGRRTMKPAGPCQVPCV</sequence>
<reference evidence="1 2" key="1">
    <citation type="journal article" date="2023" name="Insect Mol. Biol.">
        <title>Genome sequencing provides insights into the evolution of gene families encoding plant cell wall-degrading enzymes in longhorned beetles.</title>
        <authorList>
            <person name="Shin N.R."/>
            <person name="Okamura Y."/>
            <person name="Kirsch R."/>
            <person name="Pauchet Y."/>
        </authorList>
    </citation>
    <scope>NUCLEOTIDE SEQUENCE [LARGE SCALE GENOMIC DNA]</scope>
    <source>
        <strain evidence="1">EAD_L_NR</strain>
    </source>
</reference>
<evidence type="ECO:0000313" key="2">
    <source>
        <dbReference type="Proteomes" id="UP001159042"/>
    </source>
</evidence>